<keyword evidence="2" id="KW-1185">Reference proteome</keyword>
<reference evidence="1" key="2">
    <citation type="journal article" date="2022" name="New Phytol.">
        <title>Evolutionary transition to the ectomycorrhizal habit in the genomes of a hyperdiverse lineage of mushroom-forming fungi.</title>
        <authorList>
            <person name="Looney B."/>
            <person name="Miyauchi S."/>
            <person name="Morin E."/>
            <person name="Drula E."/>
            <person name="Courty P.E."/>
            <person name="Kohler A."/>
            <person name="Kuo A."/>
            <person name="LaButti K."/>
            <person name="Pangilinan J."/>
            <person name="Lipzen A."/>
            <person name="Riley R."/>
            <person name="Andreopoulos W."/>
            <person name="He G."/>
            <person name="Johnson J."/>
            <person name="Nolan M."/>
            <person name="Tritt A."/>
            <person name="Barry K.W."/>
            <person name="Grigoriev I.V."/>
            <person name="Nagy L.G."/>
            <person name="Hibbett D."/>
            <person name="Henrissat B."/>
            <person name="Matheny P.B."/>
            <person name="Labbe J."/>
            <person name="Martin F.M."/>
        </authorList>
    </citation>
    <scope>NUCLEOTIDE SEQUENCE</scope>
    <source>
        <strain evidence="1">FP105234-sp</strain>
    </source>
</reference>
<comment type="caution">
    <text evidence="1">The sequence shown here is derived from an EMBL/GenBank/DDBJ whole genome shotgun (WGS) entry which is preliminary data.</text>
</comment>
<proteinExistence type="predicted"/>
<evidence type="ECO:0000313" key="1">
    <source>
        <dbReference type="EMBL" id="KAI0040968.1"/>
    </source>
</evidence>
<name>A0ACB8RAD2_9AGAM</name>
<organism evidence="1 2">
    <name type="scientific">Auriscalpium vulgare</name>
    <dbReference type="NCBI Taxonomy" id="40419"/>
    <lineage>
        <taxon>Eukaryota</taxon>
        <taxon>Fungi</taxon>
        <taxon>Dikarya</taxon>
        <taxon>Basidiomycota</taxon>
        <taxon>Agaricomycotina</taxon>
        <taxon>Agaricomycetes</taxon>
        <taxon>Russulales</taxon>
        <taxon>Auriscalpiaceae</taxon>
        <taxon>Auriscalpium</taxon>
    </lineage>
</organism>
<sequence>MDRSNCECKYCAKKPQRVISENLGFRSGRSSTPSTPMATPSRRPPRVSRDGRDAVRRTPRETPKPYAAVRRVPKPVREAGPKQVMAHERFSDLQSMYADIDMEHRAWFRAGELVWCELSPPIRGREPTEFISFWPGIVKESKVKAEAVPRGLSVSSHSADGDYEMENGTERVHPSHLMTPHPGEAGDEEAGEAPQWDVQQCMVYKVKLLAVEHDYLVRDELVLPFQGYLPSQELISTMLSAPIEQIPTRLQDISAFNPCPEDAEDFDEVVHEQRFKDAVAPYLLAVRTASAIATYWTATDDFDFQMTAPGPAPPRPNSTPTLHEAITRATATSLEGISGVRGDMSEADLLAHRVKVLGRPAATPTYTQTRYQGLWLGAERIWCADLVRLASSRRQVAPQGAPNIYPASGPSRETIDALDQPHDAEKVAALGALDRGIFMRIESLFLAPVPDEAGTVDNQLRVSGMLYELADEGWEEPDEIKELEASAQVNGVSGSQQDALPPVEPGPAVQPPETQSAPPTNPPPLPNPDPAVPISDTVPSILAATNPPVAASASAPPPAPTVAAAPTADAPLSRPKMPQAFPLPPAPQGFKFRPILPPGNEAVISLNLVSGRYYPRILAHPLLRPVLRDLSEHVLRSGAPGGAHAPLLALEGFLPGFVCPVAADGWREGRKQMVEDAVREQTAVLVGEWDGRRRQVVEEGSRVEDVEMVDAGASANASASAGAIPSGSQVAVTS</sequence>
<reference evidence="1" key="1">
    <citation type="submission" date="2021-02" db="EMBL/GenBank/DDBJ databases">
        <authorList>
            <consortium name="DOE Joint Genome Institute"/>
            <person name="Ahrendt S."/>
            <person name="Looney B.P."/>
            <person name="Miyauchi S."/>
            <person name="Morin E."/>
            <person name="Drula E."/>
            <person name="Courty P.E."/>
            <person name="Chicoki N."/>
            <person name="Fauchery L."/>
            <person name="Kohler A."/>
            <person name="Kuo A."/>
            <person name="Labutti K."/>
            <person name="Pangilinan J."/>
            <person name="Lipzen A."/>
            <person name="Riley R."/>
            <person name="Andreopoulos W."/>
            <person name="He G."/>
            <person name="Johnson J."/>
            <person name="Barry K.W."/>
            <person name="Grigoriev I.V."/>
            <person name="Nagy L."/>
            <person name="Hibbett D."/>
            <person name="Henrissat B."/>
            <person name="Matheny P.B."/>
            <person name="Labbe J."/>
            <person name="Martin F."/>
        </authorList>
    </citation>
    <scope>NUCLEOTIDE SEQUENCE</scope>
    <source>
        <strain evidence="1">FP105234-sp</strain>
    </source>
</reference>
<gene>
    <name evidence="1" type="ORF">FA95DRAFT_1565914</name>
</gene>
<dbReference type="Proteomes" id="UP000814033">
    <property type="component" value="Unassembled WGS sequence"/>
</dbReference>
<accession>A0ACB8RAD2</accession>
<evidence type="ECO:0000313" key="2">
    <source>
        <dbReference type="Proteomes" id="UP000814033"/>
    </source>
</evidence>
<dbReference type="EMBL" id="MU276155">
    <property type="protein sequence ID" value="KAI0040968.1"/>
    <property type="molecule type" value="Genomic_DNA"/>
</dbReference>
<protein>
    <submittedName>
        <fullName evidence="1">Uncharacterized protein</fullName>
    </submittedName>
</protein>